<dbReference type="Pfam" id="PF04024">
    <property type="entry name" value="PspC"/>
    <property type="match status" value="1"/>
</dbReference>
<dbReference type="Proteomes" id="UP000652681">
    <property type="component" value="Unassembled WGS sequence"/>
</dbReference>
<organism evidence="3 4">
    <name type="scientific">Taishania pollutisoli</name>
    <dbReference type="NCBI Taxonomy" id="2766479"/>
    <lineage>
        <taxon>Bacteria</taxon>
        <taxon>Pseudomonadati</taxon>
        <taxon>Bacteroidota</taxon>
        <taxon>Flavobacteriia</taxon>
        <taxon>Flavobacteriales</taxon>
        <taxon>Crocinitomicaceae</taxon>
        <taxon>Taishania</taxon>
    </lineage>
</organism>
<keyword evidence="1" id="KW-0472">Membrane</keyword>
<name>A0A8J6P8A6_9FLAO</name>
<feature type="domain" description="Phage shock protein PspC N-terminal" evidence="2">
    <location>
        <begin position="17"/>
        <end position="60"/>
    </location>
</feature>
<dbReference type="RefSeq" id="WP_163490320.1">
    <property type="nucleotide sequence ID" value="NZ_JACVEL010000003.1"/>
</dbReference>
<reference evidence="3" key="1">
    <citation type="submission" date="2020-09" db="EMBL/GenBank/DDBJ databases">
        <title>Taishania pollutisoli gen. nov., sp. nov., Isolated from Tetrabromobisphenol A-Contaminated Soil.</title>
        <authorList>
            <person name="Chen Q."/>
        </authorList>
    </citation>
    <scope>NUCLEOTIDE SEQUENCE</scope>
    <source>
        <strain evidence="3">CZZ-1</strain>
    </source>
</reference>
<dbReference type="AlphaFoldDB" id="A0A8J6P8A6"/>
<dbReference type="EMBL" id="JACVEL010000003">
    <property type="protein sequence ID" value="MBC9811926.1"/>
    <property type="molecule type" value="Genomic_DNA"/>
</dbReference>
<keyword evidence="1" id="KW-0812">Transmembrane</keyword>
<accession>A0A8J6P8A6</accession>
<evidence type="ECO:0000259" key="2">
    <source>
        <dbReference type="Pfam" id="PF04024"/>
    </source>
</evidence>
<dbReference type="InterPro" id="IPR007168">
    <property type="entry name" value="Phageshock_PspC_N"/>
</dbReference>
<keyword evidence="1" id="KW-1133">Transmembrane helix</keyword>
<gene>
    <name evidence="3" type="ORF">H9Y05_05490</name>
</gene>
<comment type="caution">
    <text evidence="3">The sequence shown here is derived from an EMBL/GenBank/DDBJ whole genome shotgun (WGS) entry which is preliminary data.</text>
</comment>
<evidence type="ECO:0000256" key="1">
    <source>
        <dbReference type="SAM" id="Phobius"/>
    </source>
</evidence>
<evidence type="ECO:0000313" key="4">
    <source>
        <dbReference type="Proteomes" id="UP000652681"/>
    </source>
</evidence>
<feature type="transmembrane region" description="Helical" evidence="1">
    <location>
        <begin position="37"/>
        <end position="59"/>
    </location>
</feature>
<protein>
    <submittedName>
        <fullName evidence="3">PspC domain-containing protein</fullName>
    </submittedName>
</protein>
<proteinExistence type="predicted"/>
<sequence length="79" mass="9717">MRFIKKLTFFFEMRSYGVCEWWARKLGIQTDRVRVGFVYASFFTFGSPLIIYLIMAWILEHKHYFKLQRKKPKTSIWDL</sequence>
<keyword evidence="4" id="KW-1185">Reference proteome</keyword>
<evidence type="ECO:0000313" key="3">
    <source>
        <dbReference type="EMBL" id="MBC9811926.1"/>
    </source>
</evidence>